<feature type="compositionally biased region" description="Basic and acidic residues" evidence="2">
    <location>
        <begin position="1"/>
        <end position="12"/>
    </location>
</feature>
<evidence type="ECO:0000256" key="1">
    <source>
        <dbReference type="ARBA" id="ARBA00022969"/>
    </source>
</evidence>
<dbReference type="Pfam" id="PF08179">
    <property type="entry name" value="SspP"/>
    <property type="match status" value="1"/>
</dbReference>
<dbReference type="NCBIfam" id="NF006905">
    <property type="entry name" value="PRK09399.1"/>
    <property type="match status" value="1"/>
</dbReference>
<proteinExistence type="predicted"/>
<organism evidence="3 4">
    <name type="scientific">Halalkalibacter kiskunsagensis</name>
    <dbReference type="NCBI Taxonomy" id="1548599"/>
    <lineage>
        <taxon>Bacteria</taxon>
        <taxon>Bacillati</taxon>
        <taxon>Bacillota</taxon>
        <taxon>Bacilli</taxon>
        <taxon>Bacillales</taxon>
        <taxon>Bacillaceae</taxon>
        <taxon>Halalkalibacter</taxon>
    </lineage>
</organism>
<comment type="caution">
    <text evidence="3">The sequence shown here is derived from an EMBL/GenBank/DDBJ whole genome shotgun (WGS) entry which is preliminary data.</text>
</comment>
<feature type="region of interest" description="Disordered" evidence="2">
    <location>
        <begin position="1"/>
        <end position="45"/>
    </location>
</feature>
<sequence length="45" mass="4944">MAEHNTYKDQRRNAPKGPNPGQPEPMKGSKKVKKANHVGQTDGES</sequence>
<keyword evidence="1" id="KW-0749">Sporulation</keyword>
<dbReference type="RefSeq" id="WP_335961780.1">
    <property type="nucleotide sequence ID" value="NZ_JAXBLX010000020.1"/>
</dbReference>
<dbReference type="Proteomes" id="UP001589838">
    <property type="component" value="Unassembled WGS sequence"/>
</dbReference>
<accession>A0ABV6KJ50</accession>
<gene>
    <name evidence="3" type="ORF">ACFFHM_15460</name>
</gene>
<dbReference type="InterPro" id="IPR012614">
    <property type="entry name" value="SASP_SspP"/>
</dbReference>
<name>A0ABV6KJ50_9BACI</name>
<reference evidence="3 4" key="1">
    <citation type="submission" date="2024-09" db="EMBL/GenBank/DDBJ databases">
        <authorList>
            <person name="Sun Q."/>
            <person name="Mori K."/>
        </authorList>
    </citation>
    <scope>NUCLEOTIDE SEQUENCE [LARGE SCALE GENOMIC DNA]</scope>
    <source>
        <strain evidence="3 4">NCAIM B.02610</strain>
    </source>
</reference>
<evidence type="ECO:0000256" key="2">
    <source>
        <dbReference type="SAM" id="MobiDB-lite"/>
    </source>
</evidence>
<evidence type="ECO:0000313" key="4">
    <source>
        <dbReference type="Proteomes" id="UP001589838"/>
    </source>
</evidence>
<protein>
    <submittedName>
        <fullName evidence="3">Small acid-soluble spore protein P</fullName>
    </submittedName>
</protein>
<dbReference type="EMBL" id="JBHLUX010000037">
    <property type="protein sequence ID" value="MFC0471856.1"/>
    <property type="molecule type" value="Genomic_DNA"/>
</dbReference>
<evidence type="ECO:0000313" key="3">
    <source>
        <dbReference type="EMBL" id="MFC0471856.1"/>
    </source>
</evidence>
<keyword evidence="4" id="KW-1185">Reference proteome</keyword>